<dbReference type="GO" id="GO:0003700">
    <property type="term" value="F:DNA-binding transcription factor activity"/>
    <property type="evidence" value="ECO:0007669"/>
    <property type="project" value="InterPro"/>
</dbReference>
<keyword evidence="13" id="KW-1185">Reference proteome</keyword>
<dbReference type="InterPro" id="IPR001471">
    <property type="entry name" value="AP2/ERF_dom"/>
</dbReference>
<dbReference type="CDD" id="cd00018">
    <property type="entry name" value="AP2"/>
    <property type="match status" value="1"/>
</dbReference>
<dbReference type="Proteomes" id="UP000030748">
    <property type="component" value="Unassembled WGS sequence"/>
</dbReference>
<dbReference type="PANTHER" id="PTHR31657">
    <property type="entry name" value="ETHYLENE-RESPONSIVE TRANSCRIPTION FACTOR ERF061"/>
    <property type="match status" value="1"/>
</dbReference>
<dbReference type="GO" id="GO:0006952">
    <property type="term" value="P:defense response"/>
    <property type="evidence" value="ECO:0007669"/>
    <property type="project" value="UniProtKB-KW"/>
</dbReference>
<keyword evidence="2" id="KW-0936">Ethylene signaling pathway</keyword>
<evidence type="ECO:0000256" key="10">
    <source>
        <dbReference type="SAM" id="MobiDB-lite"/>
    </source>
</evidence>
<reference evidence="12 13" key="1">
    <citation type="journal article" date="2013" name="Proc. Natl. Acad. Sci. U.S.A.">
        <title>Fine-scale variation in meiotic recombination in Mimulus inferred from population shotgun sequencing.</title>
        <authorList>
            <person name="Hellsten U."/>
            <person name="Wright K.M."/>
            <person name="Jenkins J."/>
            <person name="Shu S."/>
            <person name="Yuan Y."/>
            <person name="Wessler S.R."/>
            <person name="Schmutz J."/>
            <person name="Willis J.H."/>
            <person name="Rokhsar D.S."/>
        </authorList>
    </citation>
    <scope>NUCLEOTIDE SEQUENCE [LARGE SCALE GENOMIC DNA]</scope>
    <source>
        <strain evidence="13">cv. DUN x IM62</strain>
    </source>
</reference>
<evidence type="ECO:0000256" key="6">
    <source>
        <dbReference type="ARBA" id="ARBA00023159"/>
    </source>
</evidence>
<dbReference type="PRINTS" id="PR00367">
    <property type="entry name" value="ETHRSPELEMNT"/>
</dbReference>
<keyword evidence="5" id="KW-0238">DNA-binding</keyword>
<keyword evidence="6" id="KW-0010">Activator</keyword>
<dbReference type="FunFam" id="3.30.730.10:FF:000001">
    <property type="entry name" value="Ethylene-responsive transcription factor 2"/>
    <property type="match status" value="1"/>
</dbReference>
<keyword evidence="4" id="KW-0805">Transcription regulation</keyword>
<evidence type="ECO:0000256" key="4">
    <source>
        <dbReference type="ARBA" id="ARBA00023015"/>
    </source>
</evidence>
<evidence type="ECO:0000256" key="5">
    <source>
        <dbReference type="ARBA" id="ARBA00023125"/>
    </source>
</evidence>
<dbReference type="PhylomeDB" id="A0A022RIM4"/>
<evidence type="ECO:0000259" key="11">
    <source>
        <dbReference type="PROSITE" id="PS51032"/>
    </source>
</evidence>
<evidence type="ECO:0000313" key="12">
    <source>
        <dbReference type="EMBL" id="EYU40021.1"/>
    </source>
</evidence>
<evidence type="ECO:0000256" key="2">
    <source>
        <dbReference type="ARBA" id="ARBA00022745"/>
    </source>
</evidence>
<dbReference type="Pfam" id="PF00847">
    <property type="entry name" value="AP2"/>
    <property type="match status" value="1"/>
</dbReference>
<comment type="similarity">
    <text evidence="9">Belongs to the AP2/ERF transcription factor family. ERF subfamily.</text>
</comment>
<dbReference type="PROSITE" id="PS51032">
    <property type="entry name" value="AP2_ERF"/>
    <property type="match status" value="1"/>
</dbReference>
<evidence type="ECO:0000256" key="8">
    <source>
        <dbReference type="ARBA" id="ARBA00023242"/>
    </source>
</evidence>
<feature type="domain" description="AP2/ERF" evidence="11">
    <location>
        <begin position="82"/>
        <end position="139"/>
    </location>
</feature>
<dbReference type="EMBL" id="KI630433">
    <property type="protein sequence ID" value="EYU40021.1"/>
    <property type="molecule type" value="Genomic_DNA"/>
</dbReference>
<dbReference type="InterPro" id="IPR051758">
    <property type="entry name" value="ERF/AP2-like"/>
</dbReference>
<dbReference type="InterPro" id="IPR036955">
    <property type="entry name" value="AP2/ERF_dom_sf"/>
</dbReference>
<dbReference type="GO" id="GO:0005634">
    <property type="term" value="C:nucleus"/>
    <property type="evidence" value="ECO:0007669"/>
    <property type="project" value="UniProtKB-SubCell"/>
</dbReference>
<protein>
    <recommendedName>
        <fullName evidence="11">AP2/ERF domain-containing protein</fullName>
    </recommendedName>
</protein>
<dbReference type="STRING" id="4155.A0A022RIM4"/>
<evidence type="ECO:0000256" key="9">
    <source>
        <dbReference type="ARBA" id="ARBA00024343"/>
    </source>
</evidence>
<proteinExistence type="inferred from homology"/>
<evidence type="ECO:0000256" key="3">
    <source>
        <dbReference type="ARBA" id="ARBA00022821"/>
    </source>
</evidence>
<dbReference type="Gene3D" id="3.30.730.10">
    <property type="entry name" value="AP2/ERF domain"/>
    <property type="match status" value="1"/>
</dbReference>
<comment type="subcellular location">
    <subcellularLocation>
        <location evidence="1">Nucleus</location>
    </subcellularLocation>
</comment>
<dbReference type="AlphaFoldDB" id="A0A022RIM4"/>
<evidence type="ECO:0000313" key="13">
    <source>
        <dbReference type="Proteomes" id="UP000030748"/>
    </source>
</evidence>
<dbReference type="SUPFAM" id="SSF54171">
    <property type="entry name" value="DNA-binding domain"/>
    <property type="match status" value="1"/>
</dbReference>
<evidence type="ECO:0000256" key="1">
    <source>
        <dbReference type="ARBA" id="ARBA00004123"/>
    </source>
</evidence>
<dbReference type="GO" id="GO:0009873">
    <property type="term" value="P:ethylene-activated signaling pathway"/>
    <property type="evidence" value="ECO:0007669"/>
    <property type="project" value="UniProtKB-KW"/>
</dbReference>
<dbReference type="OrthoDB" id="785956at2759"/>
<dbReference type="PANTHER" id="PTHR31657:SF20">
    <property type="entry name" value="ETHYLENE-RESPONSIVE TRANSCRIPTION FACTOR ERF061"/>
    <property type="match status" value="1"/>
</dbReference>
<dbReference type="InterPro" id="IPR016177">
    <property type="entry name" value="DNA-bd_dom_sf"/>
</dbReference>
<feature type="compositionally biased region" description="Polar residues" evidence="10">
    <location>
        <begin position="188"/>
        <end position="199"/>
    </location>
</feature>
<keyword evidence="8" id="KW-0539">Nucleus</keyword>
<sequence length="267" mass="29246">MTTTQESIPAASNIGLCLSQLILSGNYTNTLDSIFSHHCQQQSDPGFQPPGSSSVYLRQRDLVNGFSRASPLISRDLRPSKMYRGVRQRQWGKWVAEIRLPQNRVRVWLGTYDTAEAAAYAYDRAAYKLRGEYARLNFPNLSDPARLGIGDGARIEKLRKAVDAKIESVLQKVKREKKARRTAKKSDGGSSKITDSKSVVGSEIEGGKADSSAANAESWRGGDSPAGSASYEWCGAVAQAGELESEGWSLARLPSYDAELIWQVLAN</sequence>
<name>A0A022RIM4_ERYGU</name>
<dbReference type="SMART" id="SM00380">
    <property type="entry name" value="AP2"/>
    <property type="match status" value="1"/>
</dbReference>
<gene>
    <name evidence="12" type="ORF">MIMGU_mgv1a019815mg</name>
</gene>
<dbReference type="eggNOG" id="ENOG502QTDE">
    <property type="taxonomic scope" value="Eukaryota"/>
</dbReference>
<dbReference type="GO" id="GO:0000976">
    <property type="term" value="F:transcription cis-regulatory region binding"/>
    <property type="evidence" value="ECO:0007669"/>
    <property type="project" value="UniProtKB-ARBA"/>
</dbReference>
<evidence type="ECO:0000256" key="7">
    <source>
        <dbReference type="ARBA" id="ARBA00023163"/>
    </source>
</evidence>
<keyword evidence="3" id="KW-0611">Plant defense</keyword>
<accession>A0A022RIM4</accession>
<dbReference type="OMA" id="KFCHENK"/>
<dbReference type="KEGG" id="egt:105955089"/>
<feature type="region of interest" description="Disordered" evidence="10">
    <location>
        <begin position="177"/>
        <end position="228"/>
    </location>
</feature>
<keyword evidence="7" id="KW-0804">Transcription</keyword>
<organism evidence="12 13">
    <name type="scientific">Erythranthe guttata</name>
    <name type="common">Yellow monkey flower</name>
    <name type="synonym">Mimulus guttatus</name>
    <dbReference type="NCBI Taxonomy" id="4155"/>
    <lineage>
        <taxon>Eukaryota</taxon>
        <taxon>Viridiplantae</taxon>
        <taxon>Streptophyta</taxon>
        <taxon>Embryophyta</taxon>
        <taxon>Tracheophyta</taxon>
        <taxon>Spermatophyta</taxon>
        <taxon>Magnoliopsida</taxon>
        <taxon>eudicotyledons</taxon>
        <taxon>Gunneridae</taxon>
        <taxon>Pentapetalae</taxon>
        <taxon>asterids</taxon>
        <taxon>lamiids</taxon>
        <taxon>Lamiales</taxon>
        <taxon>Phrymaceae</taxon>
        <taxon>Erythranthe</taxon>
    </lineage>
</organism>